<protein>
    <submittedName>
        <fullName evidence="1">Uncharacterized protein</fullName>
    </submittedName>
</protein>
<comment type="caution">
    <text evidence="1">The sequence shown here is derived from an EMBL/GenBank/DDBJ whole genome shotgun (WGS) entry which is preliminary data.</text>
</comment>
<gene>
    <name evidence="1" type="ORF">JFN93_21595</name>
</gene>
<dbReference type="AlphaFoldDB" id="A0A8J7SA81"/>
<organism evidence="1 2">
    <name type="scientific">Geomesophilobacter sediminis</name>
    <dbReference type="NCBI Taxonomy" id="2798584"/>
    <lineage>
        <taxon>Bacteria</taxon>
        <taxon>Pseudomonadati</taxon>
        <taxon>Thermodesulfobacteriota</taxon>
        <taxon>Desulfuromonadia</taxon>
        <taxon>Geobacterales</taxon>
        <taxon>Geobacteraceae</taxon>
        <taxon>Geomesophilobacter</taxon>
    </lineage>
</organism>
<proteinExistence type="predicted"/>
<evidence type="ECO:0000313" key="2">
    <source>
        <dbReference type="Proteomes" id="UP000636888"/>
    </source>
</evidence>
<reference evidence="1" key="1">
    <citation type="submission" date="2020-12" db="EMBL/GenBank/DDBJ databases">
        <title>Geomonas sp. Red875, isolated from river sediment.</title>
        <authorList>
            <person name="Xu Z."/>
            <person name="Zhang Z."/>
            <person name="Masuda Y."/>
            <person name="Itoh H."/>
            <person name="Senoo K."/>
        </authorList>
    </citation>
    <scope>NUCLEOTIDE SEQUENCE</scope>
    <source>
        <strain evidence="1">Red875</strain>
    </source>
</reference>
<accession>A0A8J7SA81</accession>
<evidence type="ECO:0000313" key="1">
    <source>
        <dbReference type="EMBL" id="MBJ6727315.1"/>
    </source>
</evidence>
<dbReference type="EMBL" id="JAEMHM010000022">
    <property type="protein sequence ID" value="MBJ6727315.1"/>
    <property type="molecule type" value="Genomic_DNA"/>
</dbReference>
<name>A0A8J7SA81_9BACT</name>
<keyword evidence="2" id="KW-1185">Reference proteome</keyword>
<dbReference type="Proteomes" id="UP000636888">
    <property type="component" value="Unassembled WGS sequence"/>
</dbReference>
<dbReference type="RefSeq" id="WP_199386255.1">
    <property type="nucleotide sequence ID" value="NZ_JAEMHM010000022.1"/>
</dbReference>
<sequence length="327" mass="37333">MPLIESDMVKRALIRINRLHDTLDRLNLIVIEKQDLIKWRGPGYRQQILYGQPGHDRVKELLARREPLMISRIGAVELTCLRHYLEKRRTRQTPYPRKIRTTMSNQAGFFPADDASLDAFAEMFLGHIASVDVMGVWFNQYENVVCNDHCPRAALVDLDCLEPFRFAHPWSSLLAGKTVLVVHPFEDSIRSQYREKRELLFADPEVLPEFELKTIKAVQSIGGASTGFATWFDAYRSMCDAIAAETFDICIVGAGAYGLPLASFVKQMGRPAVHLGGVTQVLFGIKGKRWEREYADSTMKLFNEHWVRPSAGETPVNKEKIERGCYW</sequence>